<name>A0ABQ5GKZ6_9ASTR</name>
<dbReference type="Proteomes" id="UP001151760">
    <property type="component" value="Unassembled WGS sequence"/>
</dbReference>
<dbReference type="EMBL" id="BQNB010018548">
    <property type="protein sequence ID" value="GJT75627.1"/>
    <property type="molecule type" value="Genomic_DNA"/>
</dbReference>
<organism evidence="2 3">
    <name type="scientific">Tanacetum coccineum</name>
    <dbReference type="NCBI Taxonomy" id="301880"/>
    <lineage>
        <taxon>Eukaryota</taxon>
        <taxon>Viridiplantae</taxon>
        <taxon>Streptophyta</taxon>
        <taxon>Embryophyta</taxon>
        <taxon>Tracheophyta</taxon>
        <taxon>Spermatophyta</taxon>
        <taxon>Magnoliopsida</taxon>
        <taxon>eudicotyledons</taxon>
        <taxon>Gunneridae</taxon>
        <taxon>Pentapetalae</taxon>
        <taxon>asterids</taxon>
        <taxon>campanulids</taxon>
        <taxon>Asterales</taxon>
        <taxon>Asteraceae</taxon>
        <taxon>Asteroideae</taxon>
        <taxon>Anthemideae</taxon>
        <taxon>Anthemidinae</taxon>
        <taxon>Tanacetum</taxon>
    </lineage>
</organism>
<reference evidence="2" key="1">
    <citation type="journal article" date="2022" name="Int. J. Mol. Sci.">
        <title>Draft Genome of Tanacetum Coccineum: Genomic Comparison of Closely Related Tanacetum-Family Plants.</title>
        <authorList>
            <person name="Yamashiro T."/>
            <person name="Shiraishi A."/>
            <person name="Nakayama K."/>
            <person name="Satake H."/>
        </authorList>
    </citation>
    <scope>NUCLEOTIDE SEQUENCE</scope>
</reference>
<evidence type="ECO:0000256" key="1">
    <source>
        <dbReference type="SAM" id="MobiDB-lite"/>
    </source>
</evidence>
<reference evidence="2" key="2">
    <citation type="submission" date="2022-01" db="EMBL/GenBank/DDBJ databases">
        <authorList>
            <person name="Yamashiro T."/>
            <person name="Shiraishi A."/>
            <person name="Satake H."/>
            <person name="Nakayama K."/>
        </authorList>
    </citation>
    <scope>NUCLEOTIDE SEQUENCE</scope>
</reference>
<proteinExistence type="predicted"/>
<evidence type="ECO:0000313" key="3">
    <source>
        <dbReference type="Proteomes" id="UP001151760"/>
    </source>
</evidence>
<sequence>MSANDKFGLGYGDHRYGSILSYENEVLQSVFVNKDSNEEDRTLYDRFVTAEGMHAVPPPMTWNYMPTGPDIEIDDSKFTYGPKQSKPSETDTRSSDFNSCESNSSKETLECMPEPIVNEPNVTFHIFSRPENDHPK</sequence>
<protein>
    <submittedName>
        <fullName evidence="2">Uncharacterized protein</fullName>
    </submittedName>
</protein>
<gene>
    <name evidence="2" type="ORF">Tco_1042352</name>
</gene>
<comment type="caution">
    <text evidence="2">The sequence shown here is derived from an EMBL/GenBank/DDBJ whole genome shotgun (WGS) entry which is preliminary data.</text>
</comment>
<keyword evidence="3" id="KW-1185">Reference proteome</keyword>
<evidence type="ECO:0000313" key="2">
    <source>
        <dbReference type="EMBL" id="GJT75627.1"/>
    </source>
</evidence>
<feature type="region of interest" description="Disordered" evidence="1">
    <location>
        <begin position="73"/>
        <end position="111"/>
    </location>
</feature>
<accession>A0ABQ5GKZ6</accession>
<feature type="compositionally biased region" description="Low complexity" evidence="1">
    <location>
        <begin position="95"/>
        <end position="105"/>
    </location>
</feature>